<dbReference type="Proteomes" id="UP000276133">
    <property type="component" value="Unassembled WGS sequence"/>
</dbReference>
<dbReference type="AlphaFoldDB" id="A0A3M7S676"/>
<protein>
    <submittedName>
        <fullName evidence="1">Uncharacterized protein</fullName>
    </submittedName>
</protein>
<name>A0A3M7S676_BRAPC</name>
<accession>A0A3M7S676</accession>
<reference evidence="1 2" key="1">
    <citation type="journal article" date="2018" name="Sci. Rep.">
        <title>Genomic signatures of local adaptation to the degree of environmental predictability in rotifers.</title>
        <authorList>
            <person name="Franch-Gras L."/>
            <person name="Hahn C."/>
            <person name="Garcia-Roger E.M."/>
            <person name="Carmona M.J."/>
            <person name="Serra M."/>
            <person name="Gomez A."/>
        </authorList>
    </citation>
    <scope>NUCLEOTIDE SEQUENCE [LARGE SCALE GENOMIC DNA]</scope>
    <source>
        <strain evidence="1">HYR1</strain>
    </source>
</reference>
<organism evidence="1 2">
    <name type="scientific">Brachionus plicatilis</name>
    <name type="common">Marine rotifer</name>
    <name type="synonym">Brachionus muelleri</name>
    <dbReference type="NCBI Taxonomy" id="10195"/>
    <lineage>
        <taxon>Eukaryota</taxon>
        <taxon>Metazoa</taxon>
        <taxon>Spiralia</taxon>
        <taxon>Gnathifera</taxon>
        <taxon>Rotifera</taxon>
        <taxon>Eurotatoria</taxon>
        <taxon>Monogononta</taxon>
        <taxon>Pseudotrocha</taxon>
        <taxon>Ploima</taxon>
        <taxon>Brachionidae</taxon>
        <taxon>Brachionus</taxon>
    </lineage>
</organism>
<evidence type="ECO:0000313" key="2">
    <source>
        <dbReference type="Proteomes" id="UP000276133"/>
    </source>
</evidence>
<gene>
    <name evidence="1" type="ORF">BpHYR1_029325</name>
</gene>
<evidence type="ECO:0000313" key="1">
    <source>
        <dbReference type="EMBL" id="RNA31159.1"/>
    </source>
</evidence>
<dbReference type="EMBL" id="REGN01001979">
    <property type="protein sequence ID" value="RNA31159.1"/>
    <property type="molecule type" value="Genomic_DNA"/>
</dbReference>
<keyword evidence="2" id="KW-1185">Reference proteome</keyword>
<comment type="caution">
    <text evidence="1">The sequence shown here is derived from an EMBL/GenBank/DDBJ whole genome shotgun (WGS) entry which is preliminary data.</text>
</comment>
<sequence length="113" mass="13043">MKAKCFTQGKAFENEYQISFKENIDTEHTHGPKPTKYQLKEKRRKLKELTGACSKAVSSLAPEQILTSVLRTLKPLQICHPTMLIANKFNDIRKKIELIIDRNQKLSIIFTNL</sequence>
<proteinExistence type="predicted"/>